<keyword evidence="2" id="KW-1185">Reference proteome</keyword>
<evidence type="ECO:0000313" key="1">
    <source>
        <dbReference type="EMBL" id="PLW68447.1"/>
    </source>
</evidence>
<dbReference type="Proteomes" id="UP000235005">
    <property type="component" value="Unassembled WGS sequence"/>
</dbReference>
<accession>A0A2N5X1S7</accession>
<sequence>MPNALSYERLVKGLKLKPNLSVGYMALPQLQKNRLKMENEEYRAPWLNLGNIKRAALEQLSRENDIRLPNLDGVSPEEVFTFLSDLDSTLKSKLDIEGEEHFDSVDRHITTALESITVNQIVGEGLGLDYSLELVSSETIVTEERFPNVLYCLIALPRKFSSEGLKRENHDGKGYHMHYVVRVRDKNERTNVLLTFNPKEKIPSTPPIVHTLYWEKHGGGLPRHPAKFGDKRRHAIFDTSVSMLTKVPKSEFKTPNRHAKVLLSS</sequence>
<gene>
    <name evidence="1" type="ORF">C0039_12410</name>
</gene>
<dbReference type="EMBL" id="PKUS01000014">
    <property type="protein sequence ID" value="PLW68447.1"/>
    <property type="molecule type" value="Genomic_DNA"/>
</dbReference>
<protein>
    <submittedName>
        <fullName evidence="1">Uncharacterized protein</fullName>
    </submittedName>
</protein>
<proteinExistence type="predicted"/>
<organism evidence="1 2">
    <name type="scientific">Pseudohalioglobus lutimaris</name>
    <dbReference type="NCBI Taxonomy" id="1737061"/>
    <lineage>
        <taxon>Bacteria</taxon>
        <taxon>Pseudomonadati</taxon>
        <taxon>Pseudomonadota</taxon>
        <taxon>Gammaproteobacteria</taxon>
        <taxon>Cellvibrionales</taxon>
        <taxon>Halieaceae</taxon>
        <taxon>Pseudohalioglobus</taxon>
    </lineage>
</organism>
<dbReference type="AlphaFoldDB" id="A0A2N5X1S7"/>
<name>A0A2N5X1S7_9GAMM</name>
<evidence type="ECO:0000313" key="2">
    <source>
        <dbReference type="Proteomes" id="UP000235005"/>
    </source>
</evidence>
<comment type="caution">
    <text evidence="1">The sequence shown here is derived from an EMBL/GenBank/DDBJ whole genome shotgun (WGS) entry which is preliminary data.</text>
</comment>
<reference evidence="1 2" key="1">
    <citation type="submission" date="2018-01" db="EMBL/GenBank/DDBJ databases">
        <title>The draft genome sequence of Halioglobus lutimaris HF004.</title>
        <authorList>
            <person name="Du Z.-J."/>
            <person name="Shi M.-J."/>
        </authorList>
    </citation>
    <scope>NUCLEOTIDE SEQUENCE [LARGE SCALE GENOMIC DNA]</scope>
    <source>
        <strain evidence="1 2">HF004</strain>
    </source>
</reference>